<proteinExistence type="inferred from homology"/>
<dbReference type="PROSITE" id="PS51410">
    <property type="entry name" value="BH4_AAA_HYDROXYL_2"/>
    <property type="match status" value="1"/>
</dbReference>
<evidence type="ECO:0000259" key="8">
    <source>
        <dbReference type="PROSITE" id="PS51410"/>
    </source>
</evidence>
<name>A0A143PN86_LUTPR</name>
<protein>
    <submittedName>
        <fullName evidence="9">Phenylalanine-4-hydroxylase</fullName>
        <ecNumber evidence="9">1.14.16.1</ecNumber>
    </submittedName>
</protein>
<dbReference type="Proteomes" id="UP000076079">
    <property type="component" value="Chromosome"/>
</dbReference>
<evidence type="ECO:0000256" key="4">
    <source>
        <dbReference type="ARBA" id="ARBA00023002"/>
    </source>
</evidence>
<dbReference type="InterPro" id="IPR036951">
    <property type="entry name" value="ArAA_hydroxylase_sf"/>
</dbReference>
<keyword evidence="10" id="KW-1185">Reference proteome</keyword>
<feature type="domain" description="Biopterin-dependent aromatic amino acid hydroxylase family profile" evidence="8">
    <location>
        <begin position="63"/>
        <end position="300"/>
    </location>
</feature>
<dbReference type="KEGG" id="abac:LuPra_03168"/>
<evidence type="ECO:0000256" key="3">
    <source>
        <dbReference type="ARBA" id="ARBA00022723"/>
    </source>
</evidence>
<dbReference type="EMBL" id="CP015136">
    <property type="protein sequence ID" value="AMY09941.1"/>
    <property type="molecule type" value="Genomic_DNA"/>
</dbReference>
<keyword evidence="4 9" id="KW-0560">Oxidoreductase</keyword>
<keyword evidence="5 7" id="KW-0408">Iron</keyword>
<comment type="similarity">
    <text evidence="2">Belongs to the biopterin-dependent aromatic amino acid hydroxylase family.</text>
</comment>
<dbReference type="STRING" id="1855912.LuPra_03168"/>
<evidence type="ECO:0000256" key="2">
    <source>
        <dbReference type="ARBA" id="ARBA00009712"/>
    </source>
</evidence>
<dbReference type="GO" id="GO:0004505">
    <property type="term" value="F:phenylalanine 4-monooxygenase activity"/>
    <property type="evidence" value="ECO:0007669"/>
    <property type="project" value="UniProtKB-EC"/>
</dbReference>
<sequence>MKPPTIVEYGVEIAADLMIAPPDAEHLELEPEHPGIGDADYVRRRHELFDLCRRHRLDHLGPPLIAYTEEEQRIWRDVSPKLDALHRTYASRIYLDAKRALGISAAEIPQLRDLSARLGQETGMHLVPAEGPIPYRTFYGYIAQRGFPVTQFLRHGSHPEFTPEPDMIHDCLGHVPALMNHDYAALLTRIGQAAMAATSGEQVLALKRLSWFSIEFGLIQEDSVTKVFGAGILSSTGEIPFSLSDDVERRRWKTDEVIATDYDPSRMQAVLFVIPSFAFLRFEVEQLVHKLGLELAHEAH</sequence>
<evidence type="ECO:0000313" key="9">
    <source>
        <dbReference type="EMBL" id="AMY09941.1"/>
    </source>
</evidence>
<feature type="binding site" evidence="7">
    <location>
        <position position="174"/>
    </location>
    <ligand>
        <name>Fe cation</name>
        <dbReference type="ChEBI" id="CHEBI:24875"/>
    </ligand>
</feature>
<reference evidence="9 10" key="1">
    <citation type="journal article" date="2016" name="Genome Announc.">
        <title>First Complete Genome Sequence of a Subdivision 6 Acidobacterium Strain.</title>
        <authorList>
            <person name="Huang S."/>
            <person name="Vieira S."/>
            <person name="Bunk B."/>
            <person name="Riedel T."/>
            <person name="Sproer C."/>
            <person name="Overmann J."/>
        </authorList>
    </citation>
    <scope>NUCLEOTIDE SEQUENCE [LARGE SCALE GENOMIC DNA]</scope>
    <source>
        <strain evidence="10">DSM 100886 HEG_-6_39</strain>
    </source>
</reference>
<dbReference type="OrthoDB" id="9780502at2"/>
<dbReference type="EC" id="1.14.16.1" evidence="9"/>
<keyword evidence="6" id="KW-0503">Monooxygenase</keyword>
<dbReference type="RefSeq" id="WP_110171636.1">
    <property type="nucleotide sequence ID" value="NZ_CP015136.1"/>
</dbReference>
<keyword evidence="3 7" id="KW-0479">Metal-binding</keyword>
<dbReference type="SUPFAM" id="SSF56534">
    <property type="entry name" value="Aromatic aminoacid monoxygenases, catalytic and oligomerization domains"/>
    <property type="match status" value="1"/>
</dbReference>
<evidence type="ECO:0000256" key="1">
    <source>
        <dbReference type="ARBA" id="ARBA00001954"/>
    </source>
</evidence>
<dbReference type="InterPro" id="IPR001273">
    <property type="entry name" value="ArAA_hydroxylase"/>
</dbReference>
<dbReference type="PRINTS" id="PR00372">
    <property type="entry name" value="FYWHYDRXLASE"/>
</dbReference>
<comment type="cofactor">
    <cofactor evidence="1 7">
        <name>Fe(2+)</name>
        <dbReference type="ChEBI" id="CHEBI:29033"/>
    </cofactor>
</comment>
<evidence type="ECO:0000256" key="6">
    <source>
        <dbReference type="ARBA" id="ARBA00023033"/>
    </source>
</evidence>
<evidence type="ECO:0000256" key="7">
    <source>
        <dbReference type="PIRSR" id="PIRSR601273-2"/>
    </source>
</evidence>
<dbReference type="GO" id="GO:0005506">
    <property type="term" value="F:iron ion binding"/>
    <property type="evidence" value="ECO:0007669"/>
    <property type="project" value="InterPro"/>
</dbReference>
<feature type="binding site" evidence="7">
    <location>
        <position position="215"/>
    </location>
    <ligand>
        <name>Fe cation</name>
        <dbReference type="ChEBI" id="CHEBI:24875"/>
    </ligand>
</feature>
<feature type="binding site" evidence="7">
    <location>
        <position position="169"/>
    </location>
    <ligand>
        <name>Fe cation</name>
        <dbReference type="ChEBI" id="CHEBI:24875"/>
    </ligand>
</feature>
<evidence type="ECO:0000256" key="5">
    <source>
        <dbReference type="ARBA" id="ARBA00023004"/>
    </source>
</evidence>
<dbReference type="PANTHER" id="PTHR11473:SF24">
    <property type="entry name" value="PHENYLALANINE-4-HYDROXYLASE"/>
    <property type="match status" value="1"/>
</dbReference>
<reference evidence="10" key="2">
    <citation type="submission" date="2016-04" db="EMBL/GenBank/DDBJ databases">
        <title>First Complete Genome Sequence of a Subdivision 6 Acidobacterium.</title>
        <authorList>
            <person name="Huang S."/>
            <person name="Vieira S."/>
            <person name="Bunk B."/>
            <person name="Riedel T."/>
            <person name="Sproeer C."/>
            <person name="Overmann J."/>
        </authorList>
    </citation>
    <scope>NUCLEOTIDE SEQUENCE [LARGE SCALE GENOMIC DNA]</scope>
    <source>
        <strain evidence="10">DSM 100886 HEG_-6_39</strain>
    </source>
</reference>
<dbReference type="AlphaFoldDB" id="A0A143PN86"/>
<evidence type="ECO:0000313" key="10">
    <source>
        <dbReference type="Proteomes" id="UP000076079"/>
    </source>
</evidence>
<organism evidence="9 10">
    <name type="scientific">Luteitalea pratensis</name>
    <dbReference type="NCBI Taxonomy" id="1855912"/>
    <lineage>
        <taxon>Bacteria</taxon>
        <taxon>Pseudomonadati</taxon>
        <taxon>Acidobacteriota</taxon>
        <taxon>Vicinamibacteria</taxon>
        <taxon>Vicinamibacterales</taxon>
        <taxon>Vicinamibacteraceae</taxon>
        <taxon>Luteitalea</taxon>
    </lineage>
</organism>
<dbReference type="Pfam" id="PF00351">
    <property type="entry name" value="Biopterin_H"/>
    <property type="match status" value="1"/>
</dbReference>
<accession>A0A143PN86</accession>
<dbReference type="PANTHER" id="PTHR11473">
    <property type="entry name" value="AROMATIC AMINO ACID HYDROXYLASE"/>
    <property type="match status" value="1"/>
</dbReference>
<gene>
    <name evidence="9" type="primary">phhA</name>
    <name evidence="9" type="ORF">LuPra_03168</name>
</gene>
<dbReference type="InterPro" id="IPR019774">
    <property type="entry name" value="Aromatic-AA_hydroxylase_C"/>
</dbReference>
<dbReference type="InterPro" id="IPR036329">
    <property type="entry name" value="Aro-AA_hydroxylase_C_sf"/>
</dbReference>
<dbReference type="Gene3D" id="1.10.800.10">
    <property type="entry name" value="Aromatic amino acid hydroxylase"/>
    <property type="match status" value="1"/>
</dbReference>